<organism evidence="1 2">
    <name type="scientific">Nepenthes gracilis</name>
    <name type="common">Slender pitcher plant</name>
    <dbReference type="NCBI Taxonomy" id="150966"/>
    <lineage>
        <taxon>Eukaryota</taxon>
        <taxon>Viridiplantae</taxon>
        <taxon>Streptophyta</taxon>
        <taxon>Embryophyta</taxon>
        <taxon>Tracheophyta</taxon>
        <taxon>Spermatophyta</taxon>
        <taxon>Magnoliopsida</taxon>
        <taxon>eudicotyledons</taxon>
        <taxon>Gunneridae</taxon>
        <taxon>Pentapetalae</taxon>
        <taxon>Caryophyllales</taxon>
        <taxon>Nepenthaceae</taxon>
        <taxon>Nepenthes</taxon>
    </lineage>
</organism>
<gene>
    <name evidence="1" type="ORF">Nepgr_007493</name>
</gene>
<protein>
    <submittedName>
        <fullName evidence="1">Uncharacterized protein</fullName>
    </submittedName>
</protein>
<accession>A0AAD3XIC7</accession>
<name>A0AAD3XIC7_NEPGR</name>
<dbReference type="Proteomes" id="UP001279734">
    <property type="component" value="Unassembled WGS sequence"/>
</dbReference>
<comment type="caution">
    <text evidence="1">The sequence shown here is derived from an EMBL/GenBank/DDBJ whole genome shotgun (WGS) entry which is preliminary data.</text>
</comment>
<dbReference type="EMBL" id="BSYO01000006">
    <property type="protein sequence ID" value="GMH05653.1"/>
    <property type="molecule type" value="Genomic_DNA"/>
</dbReference>
<evidence type="ECO:0000313" key="2">
    <source>
        <dbReference type="Proteomes" id="UP001279734"/>
    </source>
</evidence>
<reference evidence="1" key="1">
    <citation type="submission" date="2023-05" db="EMBL/GenBank/DDBJ databases">
        <title>Nepenthes gracilis genome sequencing.</title>
        <authorList>
            <person name="Fukushima K."/>
        </authorList>
    </citation>
    <scope>NUCLEOTIDE SEQUENCE</scope>
    <source>
        <strain evidence="1">SING2019-196</strain>
    </source>
</reference>
<proteinExistence type="predicted"/>
<keyword evidence="2" id="KW-1185">Reference proteome</keyword>
<sequence>MVAFRAAPGGGRLRCCTQSSSRWQWPWMLLLQAASALDVALKAVPDGLHGSLESCSRWWPYILHSELHWTKFCLFA</sequence>
<dbReference type="AlphaFoldDB" id="A0AAD3XIC7"/>
<evidence type="ECO:0000313" key="1">
    <source>
        <dbReference type="EMBL" id="GMH05653.1"/>
    </source>
</evidence>